<evidence type="ECO:0000313" key="2">
    <source>
        <dbReference type="Proteomes" id="UP001638806"/>
    </source>
</evidence>
<organism evidence="1 2">
    <name type="scientific">Purpureocillium lilacinum</name>
    <name type="common">Paecilomyces lilacinus</name>
    <dbReference type="NCBI Taxonomy" id="33203"/>
    <lineage>
        <taxon>Eukaryota</taxon>
        <taxon>Fungi</taxon>
        <taxon>Dikarya</taxon>
        <taxon>Ascomycota</taxon>
        <taxon>Pezizomycotina</taxon>
        <taxon>Sordariomycetes</taxon>
        <taxon>Hypocreomycetidae</taxon>
        <taxon>Hypocreales</taxon>
        <taxon>Ophiocordycipitaceae</taxon>
        <taxon>Purpureocillium</taxon>
    </lineage>
</organism>
<name>A0ACC4E7C3_PURLI</name>
<proteinExistence type="predicted"/>
<sequence>MNRSPNGCWTCRIRHRKCDEVSPACRECTDRGITCHGYGRKPAWVDDATRLREELARIKRAVNDNFRRTRRKQQQRRRSSGSVPQDHEPSPAVAAPTPSAITAVGTGASHETSFREAQLLIHYLDYIFPMQYPYYRDDPALGGRGWLFWLLMKRGPLHQAVLTLAALHHHVEFAHAPEREGSEDRDSELLGYHTNALQRLRQVISECDAERLPRTASSSSSFSRAARRSSASSSSRAASPTGSLTTTPSSPSSTGSLPRPWRGAARTPTSRSSAVSTSRSGFLVTKVVWLDVLAATVTGTAPRTRYAEWLDVEGVDMSRVMGCRNWAMRAIGDLASVAAEGDADGELDGRAIDRIKKWLEEGLNALDTESESSPPISDALTKVFASAALVQLQTTVPGTSLAEATVHNAVSRVIDALRELPSWVAVRGLAWPIAVAGSVATAGEQQAFFEDLMRQRVLDGSGGGFTNCGTVLRVLGHCWEHAKQWPGETWTWRDGMADMGICALLI</sequence>
<gene>
    <name evidence="1" type="ORF">ACCO45_000417</name>
</gene>
<keyword evidence="2" id="KW-1185">Reference proteome</keyword>
<dbReference type="Proteomes" id="UP001638806">
    <property type="component" value="Unassembled WGS sequence"/>
</dbReference>
<comment type="caution">
    <text evidence="1">The sequence shown here is derived from an EMBL/GenBank/DDBJ whole genome shotgun (WGS) entry which is preliminary data.</text>
</comment>
<dbReference type="EMBL" id="JBGNUJ010000002">
    <property type="protein sequence ID" value="KAL3963413.1"/>
    <property type="molecule type" value="Genomic_DNA"/>
</dbReference>
<reference evidence="1" key="1">
    <citation type="submission" date="2024-12" db="EMBL/GenBank/DDBJ databases">
        <title>Comparative genomics and development of molecular markers within Purpureocillium lilacinum and among Purpureocillium species.</title>
        <authorList>
            <person name="Yeh Z.-Y."/>
            <person name="Ni N.-T."/>
            <person name="Lo P.-H."/>
            <person name="Mushyakhwo K."/>
            <person name="Lin C.-F."/>
            <person name="Nai Y.-S."/>
        </authorList>
    </citation>
    <scope>NUCLEOTIDE SEQUENCE</scope>
    <source>
        <strain evidence="1">NCHU-NPUST-175</strain>
    </source>
</reference>
<accession>A0ACC4E7C3</accession>
<protein>
    <submittedName>
        <fullName evidence="1">Uncharacterized protein</fullName>
    </submittedName>
</protein>
<evidence type="ECO:0000313" key="1">
    <source>
        <dbReference type="EMBL" id="KAL3963413.1"/>
    </source>
</evidence>